<evidence type="ECO:0000256" key="1">
    <source>
        <dbReference type="SAM" id="MobiDB-lite"/>
    </source>
</evidence>
<proteinExistence type="predicted"/>
<evidence type="ECO:0000313" key="3">
    <source>
        <dbReference type="Proteomes" id="UP000039865"/>
    </source>
</evidence>
<feature type="region of interest" description="Disordered" evidence="1">
    <location>
        <begin position="1266"/>
        <end position="1310"/>
    </location>
</feature>
<feature type="compositionally biased region" description="Basic and acidic residues" evidence="1">
    <location>
        <begin position="1266"/>
        <end position="1276"/>
    </location>
</feature>
<reference evidence="2 3" key="1">
    <citation type="submission" date="2014-06" db="EMBL/GenBank/DDBJ databases">
        <authorList>
            <person name="Swart Estienne"/>
        </authorList>
    </citation>
    <scope>NUCLEOTIDE SEQUENCE [LARGE SCALE GENOMIC DNA]</scope>
    <source>
        <strain evidence="2 3">130c</strain>
    </source>
</reference>
<dbReference type="InParanoid" id="A0A078B455"/>
<evidence type="ECO:0000313" key="2">
    <source>
        <dbReference type="EMBL" id="CDW87982.1"/>
    </source>
</evidence>
<feature type="region of interest" description="Disordered" evidence="1">
    <location>
        <begin position="467"/>
        <end position="487"/>
    </location>
</feature>
<organism evidence="2 3">
    <name type="scientific">Stylonychia lemnae</name>
    <name type="common">Ciliate</name>
    <dbReference type="NCBI Taxonomy" id="5949"/>
    <lineage>
        <taxon>Eukaryota</taxon>
        <taxon>Sar</taxon>
        <taxon>Alveolata</taxon>
        <taxon>Ciliophora</taxon>
        <taxon>Intramacronucleata</taxon>
        <taxon>Spirotrichea</taxon>
        <taxon>Stichotrichia</taxon>
        <taxon>Sporadotrichida</taxon>
        <taxon>Oxytrichidae</taxon>
        <taxon>Stylonychinae</taxon>
        <taxon>Stylonychia</taxon>
    </lineage>
</organism>
<dbReference type="InterPro" id="IPR036770">
    <property type="entry name" value="Ankyrin_rpt-contain_sf"/>
</dbReference>
<name>A0A078B455_STYLE</name>
<evidence type="ECO:0008006" key="4">
    <source>
        <dbReference type="Google" id="ProtNLM"/>
    </source>
</evidence>
<dbReference type="SUPFAM" id="SSF48403">
    <property type="entry name" value="Ankyrin repeat"/>
    <property type="match status" value="1"/>
</dbReference>
<dbReference type="Proteomes" id="UP000039865">
    <property type="component" value="Unassembled WGS sequence"/>
</dbReference>
<dbReference type="EMBL" id="CCKQ01016107">
    <property type="protein sequence ID" value="CDW87982.1"/>
    <property type="molecule type" value="Genomic_DNA"/>
</dbReference>
<feature type="compositionally biased region" description="Polar residues" evidence="1">
    <location>
        <begin position="599"/>
        <end position="630"/>
    </location>
</feature>
<sequence>MLNNLLMNAILNNNRSLIKYSLKNFIRFMRTSKQYKEFMGFKKHLELTVIRELLTQFQLIEYAVQVNNTDLFMFLLKEFRVSYKDQIFQNIEKTKRMFTIVNRNGNIQILKEIYKLYTKQYQDYLLIHAEKYNNTNQLQQNIFVVSALMNNLRCLEYNLNLIEKLKGVKWIKQKMLFIPTLLNFGIINKNSNSVSLLLRYVDLSARDESIYTPLELACKTYSDNYLEIIEILLLAEQSDQKYIPINPLNKKCHLIYMIKKDIPLRIINQTLALFNKKSISEYRTRENSNLLHRAIMKENIDLIRALLSYFDYKSFFERSSNGAYPSLEAQKSSNLEIRRIVQDYINYKEVQEFMENEWKNDPTVPEKLLLLKKQLFYQEFFTNTNCKYMGEDIALEYCKNQEKLFSMIFESKKVIQLQKYQVVPPSQLFLGSKIIDNADPVFIKSRPKQIRSKPVNLNPYETIQHERSPSAIGLNKKDSSSQQESASGNMIVTSIQNYLNRMLHRNNEIVDEISDFIGPIISELNKQNVKYNDMKLEEALDPNKMTIGQKNEYEKHQKQKQKVFKQLAKDYSNKLKNHSIAKKLESQEQNDVDKLLINVDQSQDRPNTTFQNYSNENIRLKASQNESLGNSLERRKETSEEFTEGSFEKQQQQRHPKALEHDESKGKISLKLSSLFSAYRPEVKELEIIVKAKLNEQKAVEIKYYQIKSSSQQLQLTSLNPESIITLVEKEYSEPTRSFEYKDKLNKDGLVKTDSLDISEQQKEIMISYRTNEEEKLDESKDQINDILISGELIQDPFNFELNKIDEVSQMLENASPQISPSEKAFFRKELNNKDESSKLVSQQVSDNQGVSNFIRLQRTENENSTEEDILRQDLETPMLELTSQTKTPQLDDNEPLTRVHHAKNVVSDDINRKNFPKTDPATQNHTQGRGFTNQLTKAIELDNQFQNRLYDTVGPNSQEKQKQRIKLFGSINSNKYLENIKYNMTPNNYNDDKKSMFSGTSNMEQKIEMRSFVKNKNSSIQQSTMSNYNQGAKNLNKQRLPPKYQNKFKQSNENLIQFEPSIQIQQQVYSPLKWSHTVDNFKFDKYRYKDQNEANMIKKVVKNVNLLRHMKGSPLRLYPELFNQQSQQLNSGYYFTRNISTSQSQTIKRFDMQTFNSLQNKTPSLNNQKEMLRHMKKSLITNNMVNYKNGLMLGKTQKYVPVQVDQTSNSILQVNGRTTKHSILEEANYDYYIDYKYTLTNTLKKSQKSQGSLLLKNNKPLSRDGKLKIIDEGGSKSRNSKVELNNNLNPQQQSNSIDGNDTYKSKRDLNNTRRKIVYTLSTDNTPTESPLRNQRNMRPTSQEVILETALLSSAPNSNAEAVGLLTSIINSDEYYEFLDNSHQKFLDQLHAYPSMKTILNKDKIYYKRLKNSRVEVPIILDKEINKESSIS</sequence>
<accession>A0A078B455</accession>
<feature type="compositionally biased region" description="Low complexity" evidence="1">
    <location>
        <begin position="1285"/>
        <end position="1297"/>
    </location>
</feature>
<keyword evidence="3" id="KW-1185">Reference proteome</keyword>
<gene>
    <name evidence="2" type="primary">Contig2604.g2801</name>
    <name evidence="2" type="ORF">STYLEM_17097</name>
</gene>
<protein>
    <recommendedName>
        <fullName evidence="4">Ankyrin repeat-containing protein</fullName>
    </recommendedName>
</protein>
<feature type="region of interest" description="Disordered" evidence="1">
    <location>
        <begin position="598"/>
        <end position="664"/>
    </location>
</feature>
<dbReference type="Gene3D" id="1.25.40.20">
    <property type="entry name" value="Ankyrin repeat-containing domain"/>
    <property type="match status" value="1"/>
</dbReference>